<dbReference type="EMBL" id="KV450339">
    <property type="protein sequence ID" value="OAX30519.1"/>
    <property type="molecule type" value="Genomic_DNA"/>
</dbReference>
<feature type="compositionally biased region" description="Polar residues" evidence="1">
    <location>
        <begin position="71"/>
        <end position="81"/>
    </location>
</feature>
<evidence type="ECO:0000313" key="3">
    <source>
        <dbReference type="Proteomes" id="UP000092154"/>
    </source>
</evidence>
<keyword evidence="3" id="KW-1185">Reference proteome</keyword>
<evidence type="ECO:0000313" key="2">
    <source>
        <dbReference type="EMBL" id="OAX30519.1"/>
    </source>
</evidence>
<feature type="compositionally biased region" description="Basic and acidic residues" evidence="1">
    <location>
        <begin position="121"/>
        <end position="130"/>
    </location>
</feature>
<name>A0A1B7MD41_9AGAM</name>
<protein>
    <submittedName>
        <fullName evidence="2">Uncharacterized protein</fullName>
    </submittedName>
</protein>
<dbReference type="Proteomes" id="UP000092154">
    <property type="component" value="Unassembled WGS sequence"/>
</dbReference>
<gene>
    <name evidence="2" type="ORF">K503DRAFT_807143</name>
</gene>
<dbReference type="InParanoid" id="A0A1B7MD41"/>
<reference evidence="2 3" key="1">
    <citation type="submission" date="2016-06" db="EMBL/GenBank/DDBJ databases">
        <title>Comparative genomics of the ectomycorrhizal sister species Rhizopogon vinicolor and Rhizopogon vesiculosus (Basidiomycota: Boletales) reveals a divergence of the mating type B locus.</title>
        <authorList>
            <consortium name="DOE Joint Genome Institute"/>
            <person name="Mujic A.B."/>
            <person name="Kuo A."/>
            <person name="Tritt A."/>
            <person name="Lipzen A."/>
            <person name="Chen C."/>
            <person name="Johnson J."/>
            <person name="Sharma A."/>
            <person name="Barry K."/>
            <person name="Grigoriev I.V."/>
            <person name="Spatafora J.W."/>
        </authorList>
    </citation>
    <scope>NUCLEOTIDE SEQUENCE [LARGE SCALE GENOMIC DNA]</scope>
    <source>
        <strain evidence="2 3">AM-OR11-026</strain>
    </source>
</reference>
<proteinExistence type="predicted"/>
<feature type="region of interest" description="Disordered" evidence="1">
    <location>
        <begin position="97"/>
        <end position="130"/>
    </location>
</feature>
<accession>A0A1B7MD41</accession>
<feature type="region of interest" description="Disordered" evidence="1">
    <location>
        <begin position="32"/>
        <end position="83"/>
    </location>
</feature>
<evidence type="ECO:0000256" key="1">
    <source>
        <dbReference type="SAM" id="MobiDB-lite"/>
    </source>
</evidence>
<dbReference type="AlphaFoldDB" id="A0A1B7MD41"/>
<dbReference type="OrthoDB" id="3268221at2759"/>
<organism evidence="2 3">
    <name type="scientific">Rhizopogon vinicolor AM-OR11-026</name>
    <dbReference type="NCBI Taxonomy" id="1314800"/>
    <lineage>
        <taxon>Eukaryota</taxon>
        <taxon>Fungi</taxon>
        <taxon>Dikarya</taxon>
        <taxon>Basidiomycota</taxon>
        <taxon>Agaricomycotina</taxon>
        <taxon>Agaricomycetes</taxon>
        <taxon>Agaricomycetidae</taxon>
        <taxon>Boletales</taxon>
        <taxon>Suillineae</taxon>
        <taxon>Rhizopogonaceae</taxon>
        <taxon>Rhizopogon</taxon>
    </lineage>
</organism>
<feature type="compositionally biased region" description="Pro residues" evidence="1">
    <location>
        <begin position="39"/>
        <end position="50"/>
    </location>
</feature>
<sequence length="130" mass="14021">MQGYLQPPTFPLASVSTNFGLLLAPASLPAATSTGWPTPSFPPWSPPGPLVPGMTNDHRLEAGPPRRLSHTDATWPSSASDHSVGVPRIGWISRAAPQTSYTPVPPPHDLSQPVRPARNSYYHESDSHPW</sequence>